<gene>
    <name evidence="1" type="ORF">WM2015_3015</name>
</gene>
<reference evidence="1 2" key="1">
    <citation type="submission" date="2015-07" db="EMBL/GenBank/DDBJ databases">
        <authorList>
            <person name="Noorani M."/>
        </authorList>
    </citation>
    <scope>NUCLEOTIDE SEQUENCE [LARGE SCALE GENOMIC DNA]</scope>
    <source>
        <strain evidence="1 2">KCTC 42284</strain>
    </source>
</reference>
<dbReference type="PANTHER" id="PTHR30590">
    <property type="entry name" value="INNER MEMBRANE PROTEIN"/>
    <property type="match status" value="1"/>
</dbReference>
<dbReference type="Pfam" id="PF04235">
    <property type="entry name" value="DUF418"/>
    <property type="match status" value="1"/>
</dbReference>
<dbReference type="STRING" id="1579979.WM2015_3015"/>
<evidence type="ECO:0000313" key="2">
    <source>
        <dbReference type="Proteomes" id="UP000066624"/>
    </source>
</evidence>
<keyword evidence="2" id="KW-1185">Reference proteome</keyword>
<dbReference type="OrthoDB" id="9807744at2"/>
<protein>
    <submittedName>
        <fullName evidence="1">Membrane protein</fullName>
    </submittedName>
</protein>
<evidence type="ECO:0000313" key="1">
    <source>
        <dbReference type="EMBL" id="AKS43367.1"/>
    </source>
</evidence>
<dbReference type="RefSeq" id="WP_049726858.1">
    <property type="nucleotide sequence ID" value="NZ_CP012154.1"/>
</dbReference>
<dbReference type="Proteomes" id="UP000066624">
    <property type="component" value="Chromosome"/>
</dbReference>
<organism evidence="1 2">
    <name type="scientific">Wenzhouxiangella marina</name>
    <dbReference type="NCBI Taxonomy" id="1579979"/>
    <lineage>
        <taxon>Bacteria</taxon>
        <taxon>Pseudomonadati</taxon>
        <taxon>Pseudomonadota</taxon>
        <taxon>Gammaproteobacteria</taxon>
        <taxon>Chromatiales</taxon>
        <taxon>Wenzhouxiangellaceae</taxon>
        <taxon>Wenzhouxiangella</taxon>
    </lineage>
</organism>
<dbReference type="AlphaFoldDB" id="A0A0K0Y0F4"/>
<dbReference type="KEGG" id="wma:WM2015_3015"/>
<sequence length="409" mass="46460">MSTNAMHPVLDRHIHLDVLRGFALLGILLVNFEWFTRPMQAIMLGSEPGLAPIDQAADALVTIFGEGKFYPIFSMLFGAGFALMADRAMRRAAPFWGVYLRRLLILMVFGLVHSLLIWSGDILLIYAIAGGFMCLFFSRTPERRLWKWALFFIALPLLLMWGASAMVSLANTQPELRTELAAEFAADERNLLDTVARAETIHAEGSFADNVVQRLDDLRFKLVYFLFWATPVIGYFLIGRWLIVSDRLTHPQDHQLYFRRWRARGLSLGLVLAVAAWFLMQDINAMVPSLGAALGTTLVTLAGLLMALGYLSAVTLAAERLRVLAPAGQMALSNYLIQSLIWTWLIYGHGLGLWGEIPRWSQIPLALGFFALQVAFSHWWLARFRYGPAEWLWRSLTYWERQPMRRVAH</sequence>
<dbReference type="InterPro" id="IPR052529">
    <property type="entry name" value="Bact_Transport_Assoc"/>
</dbReference>
<dbReference type="PANTHER" id="PTHR30590:SF2">
    <property type="entry name" value="INNER MEMBRANE PROTEIN"/>
    <property type="match status" value="1"/>
</dbReference>
<accession>A0A0K0Y0F4</accession>
<dbReference type="InterPro" id="IPR007349">
    <property type="entry name" value="DUF418"/>
</dbReference>
<dbReference type="EMBL" id="CP012154">
    <property type="protein sequence ID" value="AKS43367.1"/>
    <property type="molecule type" value="Genomic_DNA"/>
</dbReference>
<proteinExistence type="predicted"/>
<name>A0A0K0Y0F4_9GAMM</name>